<name>A0A182PCN9_9DIPT</name>
<sequence length="396" mass="43929">MKHAVSAEQVTKRLITRLTTMSKYDLKQMIDNPAGKYETALNRHAQNKLRAEVRKQLKSIGLNELGSSCVAGDGTVESDEAIDANKIPPSLLAQIGQALDLDFEDLTQTDTESIEQGKNVSKEETETRPQELRLVETAQLLAHQSPVTSQETVFDEPEMIVDSKESVERIPSPEPNLDSTTSTNEEYILGGDAEKKCEPMEPETSDRDSNQPQELEKEPVQEPAQDPPSGTPQPTCSHAARLQSLYAVTEQLQSIDAQTMDLYNRKTQIDAIIMQLNAERMDINQQLVKLHNTRGEQMNYVRITLLELGMSEGSDGVPPVFTNQIPLPSSIGPMNQVAILHPSDPGASVSVVTVPQQERTIRRITPIGNSVLMKIFQRRRAPSERSVEENPPVDFA</sequence>
<evidence type="ECO:0000313" key="2">
    <source>
        <dbReference type="EnsemblMetazoa" id="AEPI004694-PA"/>
    </source>
</evidence>
<feature type="compositionally biased region" description="Basic and acidic residues" evidence="1">
    <location>
        <begin position="192"/>
        <end position="220"/>
    </location>
</feature>
<proteinExistence type="predicted"/>
<accession>A0A182PCN9</accession>
<dbReference type="Proteomes" id="UP000075885">
    <property type="component" value="Unassembled WGS sequence"/>
</dbReference>
<dbReference type="VEuPathDB" id="VectorBase:AEPI004694"/>
<protein>
    <submittedName>
        <fullName evidence="2">Uncharacterized protein</fullName>
    </submittedName>
</protein>
<dbReference type="EnsemblMetazoa" id="AEPI004694-RA">
    <property type="protein sequence ID" value="AEPI004694-PA"/>
    <property type="gene ID" value="AEPI004694"/>
</dbReference>
<keyword evidence="3" id="KW-1185">Reference proteome</keyword>
<reference evidence="3" key="1">
    <citation type="submission" date="2013-03" db="EMBL/GenBank/DDBJ databases">
        <title>The Genome Sequence of Anopheles epiroticus epiroticus2.</title>
        <authorList>
            <consortium name="The Broad Institute Genomics Platform"/>
            <person name="Neafsey D.E."/>
            <person name="Howell P."/>
            <person name="Walker B."/>
            <person name="Young S.K."/>
            <person name="Zeng Q."/>
            <person name="Gargeya S."/>
            <person name="Fitzgerald M."/>
            <person name="Haas B."/>
            <person name="Abouelleil A."/>
            <person name="Allen A.W."/>
            <person name="Alvarado L."/>
            <person name="Arachchi H.M."/>
            <person name="Berlin A.M."/>
            <person name="Chapman S.B."/>
            <person name="Gainer-Dewar J."/>
            <person name="Goldberg J."/>
            <person name="Griggs A."/>
            <person name="Gujja S."/>
            <person name="Hansen M."/>
            <person name="Howarth C."/>
            <person name="Imamovic A."/>
            <person name="Ireland A."/>
            <person name="Larimer J."/>
            <person name="McCowan C."/>
            <person name="Murphy C."/>
            <person name="Pearson M."/>
            <person name="Poon T.W."/>
            <person name="Priest M."/>
            <person name="Roberts A."/>
            <person name="Saif S."/>
            <person name="Shea T."/>
            <person name="Sisk P."/>
            <person name="Sykes S."/>
            <person name="Wortman J."/>
            <person name="Nusbaum C."/>
            <person name="Birren B."/>
        </authorList>
    </citation>
    <scope>NUCLEOTIDE SEQUENCE [LARGE SCALE GENOMIC DNA]</scope>
    <source>
        <strain evidence="3">Epiroticus2</strain>
    </source>
</reference>
<organism evidence="2 3">
    <name type="scientific">Anopheles epiroticus</name>
    <dbReference type="NCBI Taxonomy" id="199890"/>
    <lineage>
        <taxon>Eukaryota</taxon>
        <taxon>Metazoa</taxon>
        <taxon>Ecdysozoa</taxon>
        <taxon>Arthropoda</taxon>
        <taxon>Hexapoda</taxon>
        <taxon>Insecta</taxon>
        <taxon>Pterygota</taxon>
        <taxon>Neoptera</taxon>
        <taxon>Endopterygota</taxon>
        <taxon>Diptera</taxon>
        <taxon>Nematocera</taxon>
        <taxon>Culicoidea</taxon>
        <taxon>Culicidae</taxon>
        <taxon>Anophelinae</taxon>
        <taxon>Anopheles</taxon>
    </lineage>
</organism>
<evidence type="ECO:0000313" key="3">
    <source>
        <dbReference type="Proteomes" id="UP000075885"/>
    </source>
</evidence>
<evidence type="ECO:0000256" key="1">
    <source>
        <dbReference type="SAM" id="MobiDB-lite"/>
    </source>
</evidence>
<dbReference type="AlphaFoldDB" id="A0A182PCN9"/>
<feature type="region of interest" description="Disordered" evidence="1">
    <location>
        <begin position="162"/>
        <end position="236"/>
    </location>
</feature>
<reference evidence="2" key="2">
    <citation type="submission" date="2020-05" db="UniProtKB">
        <authorList>
            <consortium name="EnsemblMetazoa"/>
        </authorList>
    </citation>
    <scope>IDENTIFICATION</scope>
    <source>
        <strain evidence="2">Epiroticus2</strain>
    </source>
</reference>
<dbReference type="STRING" id="199890.A0A182PCN9"/>